<sequence>MNCKDPIYPIQQFTQEELYSYQLDSMELYQLESVFTQG</sequence>
<keyword evidence="2" id="KW-1185">Reference proteome</keyword>
<dbReference type="AlphaFoldDB" id="B0BZK3"/>
<dbReference type="EMBL" id="CP000828">
    <property type="protein sequence ID" value="ABW25929.1"/>
    <property type="molecule type" value="Genomic_DNA"/>
</dbReference>
<name>B0BZK3_ACAM1</name>
<accession>B0BZK3</accession>
<evidence type="ECO:0000313" key="1">
    <source>
        <dbReference type="EMBL" id="ABW25929.1"/>
    </source>
</evidence>
<organism evidence="1 2">
    <name type="scientific">Acaryochloris marina (strain MBIC 11017)</name>
    <dbReference type="NCBI Taxonomy" id="329726"/>
    <lineage>
        <taxon>Bacteria</taxon>
        <taxon>Bacillati</taxon>
        <taxon>Cyanobacteriota</taxon>
        <taxon>Cyanophyceae</taxon>
        <taxon>Acaryochloridales</taxon>
        <taxon>Acaryochloridaceae</taxon>
        <taxon>Acaryochloris</taxon>
    </lineage>
</organism>
<proteinExistence type="predicted"/>
<reference evidence="1 2" key="1">
    <citation type="journal article" date="2008" name="Proc. Natl. Acad. Sci. U.S.A.">
        <title>Niche adaptation and genome expansion in the chlorophyll d-producing cyanobacterium Acaryochloris marina.</title>
        <authorList>
            <person name="Swingley W.D."/>
            <person name="Chen M."/>
            <person name="Cheung P.C."/>
            <person name="Conrad A.L."/>
            <person name="Dejesa L.C."/>
            <person name="Hao J."/>
            <person name="Honchak B.M."/>
            <person name="Karbach L.E."/>
            <person name="Kurdoglu A."/>
            <person name="Lahiri S."/>
            <person name="Mastrian S.D."/>
            <person name="Miyashita H."/>
            <person name="Page L."/>
            <person name="Ramakrishna P."/>
            <person name="Satoh S."/>
            <person name="Sattley W.M."/>
            <person name="Shimada Y."/>
            <person name="Taylor H.L."/>
            <person name="Tomo T."/>
            <person name="Tsuchiya T."/>
            <person name="Wang Z.T."/>
            <person name="Raymond J."/>
            <person name="Mimuro M."/>
            <person name="Blankenship R.E."/>
            <person name="Touchman J.W."/>
        </authorList>
    </citation>
    <scope>NUCLEOTIDE SEQUENCE [LARGE SCALE GENOMIC DNA]</scope>
    <source>
        <strain evidence="2">MBIC 11017</strain>
    </source>
</reference>
<dbReference type="Proteomes" id="UP000000268">
    <property type="component" value="Chromosome"/>
</dbReference>
<gene>
    <name evidence="1" type="ordered locus">AM1_0887</name>
</gene>
<dbReference type="KEGG" id="amr:AM1_0887"/>
<dbReference type="HOGENOM" id="CLU_3323215_0_0_3"/>
<evidence type="ECO:0000313" key="2">
    <source>
        <dbReference type="Proteomes" id="UP000000268"/>
    </source>
</evidence>
<protein>
    <submittedName>
        <fullName evidence="1">Uncharacterized protein</fullName>
    </submittedName>
</protein>